<evidence type="ECO:0000313" key="2">
    <source>
        <dbReference type="EMBL" id="SDJ36005.1"/>
    </source>
</evidence>
<name>A0A1G8T4V7_9RHOB</name>
<dbReference type="OrthoDB" id="10005909at2"/>
<keyword evidence="1" id="KW-0812">Transmembrane</keyword>
<dbReference type="STRING" id="555512.SAMN04487993_102776"/>
<gene>
    <name evidence="2" type="ORF">SAMN04487993_102776</name>
</gene>
<dbReference type="Proteomes" id="UP000199093">
    <property type="component" value="Unassembled WGS sequence"/>
</dbReference>
<keyword evidence="1" id="KW-0472">Membrane</keyword>
<dbReference type="RefSeq" id="WP_089851304.1">
    <property type="nucleotide sequence ID" value="NZ_FNEJ01000027.1"/>
</dbReference>
<keyword evidence="3" id="KW-1185">Reference proteome</keyword>
<dbReference type="AlphaFoldDB" id="A0A1G8T4V7"/>
<accession>A0A1G8T4V7</accession>
<reference evidence="3" key="1">
    <citation type="submission" date="2016-10" db="EMBL/GenBank/DDBJ databases">
        <authorList>
            <person name="Varghese N."/>
            <person name="Submissions S."/>
        </authorList>
    </citation>
    <scope>NUCLEOTIDE SEQUENCE [LARGE SCALE GENOMIC DNA]</scope>
    <source>
        <strain evidence="3">DSM 26424</strain>
    </source>
</reference>
<proteinExistence type="predicted"/>
<keyword evidence="1" id="KW-1133">Transmembrane helix</keyword>
<feature type="transmembrane region" description="Helical" evidence="1">
    <location>
        <begin position="12"/>
        <end position="32"/>
    </location>
</feature>
<dbReference type="EMBL" id="FNEJ01000027">
    <property type="protein sequence ID" value="SDJ36005.1"/>
    <property type="molecule type" value="Genomic_DNA"/>
</dbReference>
<sequence length="72" mass="7998">MNVDVTELLTALGGGAPAVMVVGMGGAVLLLWRRYVATQDARIEDQKEHTAQIIEAIRSMQKAIDYVERRRD</sequence>
<organism evidence="2 3">
    <name type="scientific">Salipiger marinus</name>
    <dbReference type="NCBI Taxonomy" id="555512"/>
    <lineage>
        <taxon>Bacteria</taxon>
        <taxon>Pseudomonadati</taxon>
        <taxon>Pseudomonadota</taxon>
        <taxon>Alphaproteobacteria</taxon>
        <taxon>Rhodobacterales</taxon>
        <taxon>Roseobacteraceae</taxon>
        <taxon>Salipiger</taxon>
    </lineage>
</organism>
<protein>
    <submittedName>
        <fullName evidence="2">Uncharacterized protein</fullName>
    </submittedName>
</protein>
<evidence type="ECO:0000313" key="3">
    <source>
        <dbReference type="Proteomes" id="UP000199093"/>
    </source>
</evidence>
<evidence type="ECO:0000256" key="1">
    <source>
        <dbReference type="SAM" id="Phobius"/>
    </source>
</evidence>